<name>A0A392V7W6_9FABA</name>
<sequence>AFSMRLFGWSGEKNLPLLVIPPIPAMLPMAGSTLAIGSPPTDTVGR</sequence>
<dbReference type="AlphaFoldDB" id="A0A392V7W6"/>
<keyword evidence="2" id="KW-1185">Reference proteome</keyword>
<evidence type="ECO:0000313" key="2">
    <source>
        <dbReference type="Proteomes" id="UP000265520"/>
    </source>
</evidence>
<evidence type="ECO:0000313" key="1">
    <source>
        <dbReference type="EMBL" id="MCI83031.1"/>
    </source>
</evidence>
<feature type="non-terminal residue" evidence="1">
    <location>
        <position position="1"/>
    </location>
</feature>
<accession>A0A392V7W6</accession>
<comment type="caution">
    <text evidence="1">The sequence shown here is derived from an EMBL/GenBank/DDBJ whole genome shotgun (WGS) entry which is preliminary data.</text>
</comment>
<proteinExistence type="predicted"/>
<reference evidence="1 2" key="1">
    <citation type="journal article" date="2018" name="Front. Plant Sci.">
        <title>Red Clover (Trifolium pratense) and Zigzag Clover (T. medium) - A Picture of Genomic Similarities and Differences.</title>
        <authorList>
            <person name="Dluhosova J."/>
            <person name="Istvanek J."/>
            <person name="Nedelnik J."/>
            <person name="Repkova J."/>
        </authorList>
    </citation>
    <scope>NUCLEOTIDE SEQUENCE [LARGE SCALE GENOMIC DNA]</scope>
    <source>
        <strain evidence="2">cv. 10/8</strain>
        <tissue evidence="1">Leaf</tissue>
    </source>
</reference>
<protein>
    <submittedName>
        <fullName evidence="1">Uncharacterized protein</fullName>
    </submittedName>
</protein>
<dbReference type="EMBL" id="LXQA011057126">
    <property type="protein sequence ID" value="MCI83031.1"/>
    <property type="molecule type" value="Genomic_DNA"/>
</dbReference>
<organism evidence="1 2">
    <name type="scientific">Trifolium medium</name>
    <dbReference type="NCBI Taxonomy" id="97028"/>
    <lineage>
        <taxon>Eukaryota</taxon>
        <taxon>Viridiplantae</taxon>
        <taxon>Streptophyta</taxon>
        <taxon>Embryophyta</taxon>
        <taxon>Tracheophyta</taxon>
        <taxon>Spermatophyta</taxon>
        <taxon>Magnoliopsida</taxon>
        <taxon>eudicotyledons</taxon>
        <taxon>Gunneridae</taxon>
        <taxon>Pentapetalae</taxon>
        <taxon>rosids</taxon>
        <taxon>fabids</taxon>
        <taxon>Fabales</taxon>
        <taxon>Fabaceae</taxon>
        <taxon>Papilionoideae</taxon>
        <taxon>50 kb inversion clade</taxon>
        <taxon>NPAAA clade</taxon>
        <taxon>Hologalegina</taxon>
        <taxon>IRL clade</taxon>
        <taxon>Trifolieae</taxon>
        <taxon>Trifolium</taxon>
    </lineage>
</organism>
<dbReference type="Proteomes" id="UP000265520">
    <property type="component" value="Unassembled WGS sequence"/>
</dbReference>